<proteinExistence type="predicted"/>
<sequence length="155" mass="18199">MKVFHDKIEQCQKAQDEREGAHPVSTRSRDYYSLDNMVTALTVLWNGQGQRKDGRSFIEMFCISATHNMLLRDEELHQINFSDCFAVVTTQNRQPGAQQCVALTFKLKNNDRTSDANQKLYVSTLRHYDVTRCTFSAFAFYMFQIWQVRFTLLFF</sequence>
<dbReference type="Gene3D" id="1.10.443.20">
    <property type="entry name" value="Centromere DNA-binding protein complex CBF3 subunit, domain 2"/>
    <property type="match status" value="1"/>
</dbReference>
<gene>
    <name evidence="1" type="ORF">K457DRAFT_77289</name>
</gene>
<dbReference type="GO" id="GO:0003677">
    <property type="term" value="F:DNA binding"/>
    <property type="evidence" value="ECO:0007669"/>
    <property type="project" value="InterPro"/>
</dbReference>
<protein>
    <submittedName>
        <fullName evidence="1">Uncharacterized protein</fullName>
    </submittedName>
</protein>
<dbReference type="AlphaFoldDB" id="A0A197JU94"/>
<evidence type="ECO:0000313" key="1">
    <source>
        <dbReference type="EMBL" id="OAQ27874.1"/>
    </source>
</evidence>
<dbReference type="InterPro" id="IPR038279">
    <property type="entry name" value="Ndc10_dom2_sf"/>
</dbReference>
<dbReference type="OrthoDB" id="2409254at2759"/>
<keyword evidence="2" id="KW-1185">Reference proteome</keyword>
<dbReference type="EMBL" id="KV442053">
    <property type="protein sequence ID" value="OAQ27874.1"/>
    <property type="molecule type" value="Genomic_DNA"/>
</dbReference>
<accession>A0A197JU94</accession>
<dbReference type="Proteomes" id="UP000078512">
    <property type="component" value="Unassembled WGS sequence"/>
</dbReference>
<evidence type="ECO:0000313" key="2">
    <source>
        <dbReference type="Proteomes" id="UP000078512"/>
    </source>
</evidence>
<name>A0A197JU94_9FUNG</name>
<reference evidence="1 2" key="1">
    <citation type="submission" date="2016-05" db="EMBL/GenBank/DDBJ databases">
        <title>Genome sequencing reveals origins of a unique bacterial endosymbiosis in the earliest lineages of terrestrial Fungi.</title>
        <authorList>
            <consortium name="DOE Joint Genome Institute"/>
            <person name="Uehling J."/>
            <person name="Gryganskyi A."/>
            <person name="Hameed K."/>
            <person name="Tschaplinski T."/>
            <person name="Misztal P."/>
            <person name="Wu S."/>
            <person name="Desiro A."/>
            <person name="Vande Pol N."/>
            <person name="Du Z.-Y."/>
            <person name="Zienkiewicz A."/>
            <person name="Zienkiewicz K."/>
            <person name="Morin E."/>
            <person name="Tisserant E."/>
            <person name="Splivallo R."/>
            <person name="Hainaut M."/>
            <person name="Henrissat B."/>
            <person name="Ohm R."/>
            <person name="Kuo A."/>
            <person name="Yan J."/>
            <person name="Lipzen A."/>
            <person name="Nolan M."/>
            <person name="Labutti K."/>
            <person name="Barry K."/>
            <person name="Goldstein A."/>
            <person name="Labbe J."/>
            <person name="Schadt C."/>
            <person name="Tuskan G."/>
            <person name="Grigoriev I."/>
            <person name="Martin F."/>
            <person name="Vilgalys R."/>
            <person name="Bonito G."/>
        </authorList>
    </citation>
    <scope>NUCLEOTIDE SEQUENCE [LARGE SCALE GENOMIC DNA]</scope>
    <source>
        <strain evidence="1 2">AG-77</strain>
    </source>
</reference>
<organism evidence="1 2">
    <name type="scientific">Linnemannia elongata AG-77</name>
    <dbReference type="NCBI Taxonomy" id="1314771"/>
    <lineage>
        <taxon>Eukaryota</taxon>
        <taxon>Fungi</taxon>
        <taxon>Fungi incertae sedis</taxon>
        <taxon>Mucoromycota</taxon>
        <taxon>Mortierellomycotina</taxon>
        <taxon>Mortierellomycetes</taxon>
        <taxon>Mortierellales</taxon>
        <taxon>Mortierellaceae</taxon>
        <taxon>Linnemannia</taxon>
    </lineage>
</organism>